<name>A0A9P0M7W4_ACAOB</name>
<dbReference type="Proteomes" id="UP001152888">
    <property type="component" value="Unassembled WGS sequence"/>
</dbReference>
<dbReference type="EMBL" id="CAKOFQ010008010">
    <property type="protein sequence ID" value="CAH2010831.1"/>
    <property type="molecule type" value="Genomic_DNA"/>
</dbReference>
<gene>
    <name evidence="2" type="ORF">ACAOBT_LOCUS31807</name>
</gene>
<feature type="signal peptide" evidence="1">
    <location>
        <begin position="1"/>
        <end position="20"/>
    </location>
</feature>
<evidence type="ECO:0000313" key="3">
    <source>
        <dbReference type="Proteomes" id="UP001152888"/>
    </source>
</evidence>
<keyword evidence="1" id="KW-0732">Signal</keyword>
<reference evidence="2" key="1">
    <citation type="submission" date="2022-03" db="EMBL/GenBank/DDBJ databases">
        <authorList>
            <person name="Sayadi A."/>
        </authorList>
    </citation>
    <scope>NUCLEOTIDE SEQUENCE</scope>
</reference>
<proteinExistence type="predicted"/>
<organism evidence="2 3">
    <name type="scientific">Acanthoscelides obtectus</name>
    <name type="common">Bean weevil</name>
    <name type="synonym">Bruchus obtectus</name>
    <dbReference type="NCBI Taxonomy" id="200917"/>
    <lineage>
        <taxon>Eukaryota</taxon>
        <taxon>Metazoa</taxon>
        <taxon>Ecdysozoa</taxon>
        <taxon>Arthropoda</taxon>
        <taxon>Hexapoda</taxon>
        <taxon>Insecta</taxon>
        <taxon>Pterygota</taxon>
        <taxon>Neoptera</taxon>
        <taxon>Endopterygota</taxon>
        <taxon>Coleoptera</taxon>
        <taxon>Polyphaga</taxon>
        <taxon>Cucujiformia</taxon>
        <taxon>Chrysomeloidea</taxon>
        <taxon>Chrysomelidae</taxon>
        <taxon>Bruchinae</taxon>
        <taxon>Bruchini</taxon>
        <taxon>Acanthoscelides</taxon>
    </lineage>
</organism>
<sequence length="53" mass="6121">MKRSILSIISLCAFKWGTSSRSGDMLVFRFCPRPRSFSNINKYCYEITICSCC</sequence>
<comment type="caution">
    <text evidence="2">The sequence shown here is derived from an EMBL/GenBank/DDBJ whole genome shotgun (WGS) entry which is preliminary data.</text>
</comment>
<keyword evidence="3" id="KW-1185">Reference proteome</keyword>
<evidence type="ECO:0000313" key="2">
    <source>
        <dbReference type="EMBL" id="CAH2010831.1"/>
    </source>
</evidence>
<evidence type="ECO:0000256" key="1">
    <source>
        <dbReference type="SAM" id="SignalP"/>
    </source>
</evidence>
<feature type="chain" id="PRO_5040406180" evidence="1">
    <location>
        <begin position="21"/>
        <end position="53"/>
    </location>
</feature>
<accession>A0A9P0M7W4</accession>
<dbReference type="AlphaFoldDB" id="A0A9P0M7W4"/>
<protein>
    <submittedName>
        <fullName evidence="2">Uncharacterized protein</fullName>
    </submittedName>
</protein>